<proteinExistence type="predicted"/>
<evidence type="ECO:0000313" key="1">
    <source>
        <dbReference type="EMBL" id="GLQ59514.1"/>
    </source>
</evidence>
<sequence length="86" mass="9271">MSSPMPVPVRVACIPEAENACDAAWWPLSEYVKHEAGILGSVSAKAEDAKAGRAVAMAVRRRVRKDIMPSVLVVSGLLDNVLLQDR</sequence>
<accession>A0ABQ5WHG3</accession>
<dbReference type="EMBL" id="BSNT01000020">
    <property type="protein sequence ID" value="GLQ59514.1"/>
    <property type="molecule type" value="Genomic_DNA"/>
</dbReference>
<comment type="caution">
    <text evidence="1">The sequence shown here is derived from an EMBL/GenBank/DDBJ whole genome shotgun (WGS) entry which is preliminary data.</text>
</comment>
<dbReference type="Proteomes" id="UP001156613">
    <property type="component" value="Unassembled WGS sequence"/>
</dbReference>
<organism evidence="1 2">
    <name type="scientific">Gluconobacter japonicus</name>
    <dbReference type="NCBI Taxonomy" id="376620"/>
    <lineage>
        <taxon>Bacteria</taxon>
        <taxon>Pseudomonadati</taxon>
        <taxon>Pseudomonadota</taxon>
        <taxon>Alphaproteobacteria</taxon>
        <taxon>Acetobacterales</taxon>
        <taxon>Acetobacteraceae</taxon>
        <taxon>Gluconobacter</taxon>
    </lineage>
</organism>
<name>A0ABQ5WHG3_GLUJA</name>
<keyword evidence="2" id="KW-1185">Reference proteome</keyword>
<reference evidence="2" key="1">
    <citation type="journal article" date="2019" name="Int. J. Syst. Evol. Microbiol.">
        <title>The Global Catalogue of Microorganisms (GCM) 10K type strain sequencing project: providing services to taxonomists for standard genome sequencing and annotation.</title>
        <authorList>
            <consortium name="The Broad Institute Genomics Platform"/>
            <consortium name="The Broad Institute Genome Sequencing Center for Infectious Disease"/>
            <person name="Wu L."/>
            <person name="Ma J."/>
        </authorList>
    </citation>
    <scope>NUCLEOTIDE SEQUENCE [LARGE SCALE GENOMIC DNA]</scope>
    <source>
        <strain evidence="2">NBRC 3271</strain>
    </source>
</reference>
<protein>
    <submittedName>
        <fullName evidence="1">Uncharacterized protein</fullName>
    </submittedName>
</protein>
<gene>
    <name evidence="1" type="ORF">GCM10010937_13170</name>
</gene>
<evidence type="ECO:0000313" key="2">
    <source>
        <dbReference type="Proteomes" id="UP001156613"/>
    </source>
</evidence>